<dbReference type="SUPFAM" id="SSF48452">
    <property type="entry name" value="TPR-like"/>
    <property type="match status" value="1"/>
</dbReference>
<sequence>MPPQREKRVFFARIFEPARTAVTRICLNMIVKDEAPVIERCLASVKPWIDHWVIVDTGSSDGTQDVIRRFMADVPGTLHERRWRNFAHNRNEAMALARTAMGDGGGDSGEGDYLLCIDADETLRMAPDFHWPDLQADGYQFRCELDGWHYLRNALVRAHQPWRWEGVLHEFLTQDAPHRWEALPQATIVVARDGARARDPQTYLRDIAVLEQAIRDEPANTRYRFYLAQSYRDAGKLDDALRLYDERAAMGGWDEEVWFARFQVAVLRERRGDAPTAVQAAYLNAYQQRPARAEPLCELARYHRLRGEFALAHLFAQQAASMPKPADALFVDESVYAWRALDELVVSAYYVGALEQGRHALQQLIAGQRFPDSERARIVGNSQYFGL</sequence>
<dbReference type="SUPFAM" id="SSF53448">
    <property type="entry name" value="Nucleotide-diphospho-sugar transferases"/>
    <property type="match status" value="1"/>
</dbReference>
<dbReference type="PANTHER" id="PTHR43630">
    <property type="entry name" value="POLY-BETA-1,6-N-ACETYL-D-GLUCOSAMINE SYNTHASE"/>
    <property type="match status" value="1"/>
</dbReference>
<evidence type="ECO:0000259" key="2">
    <source>
        <dbReference type="Pfam" id="PF00535"/>
    </source>
</evidence>
<dbReference type="STRING" id="82633.GCA_000974605_03781"/>
<dbReference type="InterPro" id="IPR029044">
    <property type="entry name" value="Nucleotide-diphossugar_trans"/>
</dbReference>
<evidence type="ECO:0000313" key="4">
    <source>
        <dbReference type="Proteomes" id="UP000234341"/>
    </source>
</evidence>
<dbReference type="Proteomes" id="UP000234341">
    <property type="component" value="Unassembled WGS sequence"/>
</dbReference>
<dbReference type="GO" id="GO:0016740">
    <property type="term" value="F:transferase activity"/>
    <property type="evidence" value="ECO:0007669"/>
    <property type="project" value="UniProtKB-KW"/>
</dbReference>
<evidence type="ECO:0000313" key="3">
    <source>
        <dbReference type="EMBL" id="PLP98298.1"/>
    </source>
</evidence>
<name>A0A2N5C7U5_9BURK</name>
<dbReference type="Pfam" id="PF00535">
    <property type="entry name" value="Glycos_transf_2"/>
    <property type="match status" value="1"/>
</dbReference>
<comment type="caution">
    <text evidence="3">The sequence shown here is derived from an EMBL/GenBank/DDBJ whole genome shotgun (WGS) entry which is preliminary data.</text>
</comment>
<dbReference type="Gene3D" id="1.25.40.10">
    <property type="entry name" value="Tetratricopeptide repeat domain"/>
    <property type="match status" value="1"/>
</dbReference>
<comment type="similarity">
    <text evidence="1">Belongs to the glycosyltransferase 2 family. WaaE/KdtX subfamily.</text>
</comment>
<proteinExistence type="inferred from homology"/>
<evidence type="ECO:0000256" key="1">
    <source>
        <dbReference type="ARBA" id="ARBA00038494"/>
    </source>
</evidence>
<dbReference type="PANTHER" id="PTHR43630:SF2">
    <property type="entry name" value="GLYCOSYLTRANSFERASE"/>
    <property type="match status" value="1"/>
</dbReference>
<dbReference type="EMBL" id="PJRP01000012">
    <property type="protein sequence ID" value="PLP98298.1"/>
    <property type="molecule type" value="Genomic_DNA"/>
</dbReference>
<keyword evidence="3" id="KW-0808">Transferase</keyword>
<gene>
    <name evidence="3" type="ORF">CYJ10_22615</name>
</gene>
<feature type="domain" description="Glycosyltransferase 2-like" evidence="2">
    <location>
        <begin position="29"/>
        <end position="122"/>
    </location>
</feature>
<protein>
    <submittedName>
        <fullName evidence="3">Glycosyl transferase</fullName>
    </submittedName>
</protein>
<reference evidence="3 4" key="1">
    <citation type="submission" date="2017-12" db="EMBL/GenBank/DDBJ databases">
        <title>Genome sequence of the active heterotrophic nitrifier-denitrifier, Cupriavidus pauculus UM1.</title>
        <authorList>
            <person name="Putonti C."/>
            <person name="Castignetti D."/>
        </authorList>
    </citation>
    <scope>NUCLEOTIDE SEQUENCE [LARGE SCALE GENOMIC DNA]</scope>
    <source>
        <strain evidence="3 4">UM1</strain>
    </source>
</reference>
<dbReference type="InterPro" id="IPR001173">
    <property type="entry name" value="Glyco_trans_2-like"/>
</dbReference>
<accession>A0A2N5C7U5</accession>
<dbReference type="OrthoDB" id="9815923at2"/>
<organism evidence="3 4">
    <name type="scientific">Cupriavidus pauculus</name>
    <dbReference type="NCBI Taxonomy" id="82633"/>
    <lineage>
        <taxon>Bacteria</taxon>
        <taxon>Pseudomonadati</taxon>
        <taxon>Pseudomonadota</taxon>
        <taxon>Betaproteobacteria</taxon>
        <taxon>Burkholderiales</taxon>
        <taxon>Burkholderiaceae</taxon>
        <taxon>Cupriavidus</taxon>
    </lineage>
</organism>
<dbReference type="Gene3D" id="3.90.550.10">
    <property type="entry name" value="Spore Coat Polysaccharide Biosynthesis Protein SpsA, Chain A"/>
    <property type="match status" value="1"/>
</dbReference>
<dbReference type="AlphaFoldDB" id="A0A2N5C7U5"/>
<dbReference type="InterPro" id="IPR011990">
    <property type="entry name" value="TPR-like_helical_dom_sf"/>
</dbReference>